<name>A0AAV4XDY3_CAEEX</name>
<dbReference type="Proteomes" id="UP001054945">
    <property type="component" value="Unassembled WGS sequence"/>
</dbReference>
<reference evidence="1 2" key="1">
    <citation type="submission" date="2021-06" db="EMBL/GenBank/DDBJ databases">
        <title>Caerostris extrusa draft genome.</title>
        <authorList>
            <person name="Kono N."/>
            <person name="Arakawa K."/>
        </authorList>
    </citation>
    <scope>NUCLEOTIDE SEQUENCE [LARGE SCALE GENOMIC DNA]</scope>
</reference>
<evidence type="ECO:0000313" key="1">
    <source>
        <dbReference type="EMBL" id="GIY93235.1"/>
    </source>
</evidence>
<gene>
    <name evidence="1" type="ORF">CEXT_392281</name>
</gene>
<protein>
    <submittedName>
        <fullName evidence="1">Uncharacterized protein</fullName>
    </submittedName>
</protein>
<evidence type="ECO:0000313" key="2">
    <source>
        <dbReference type="Proteomes" id="UP001054945"/>
    </source>
</evidence>
<comment type="caution">
    <text evidence="1">The sequence shown here is derived from an EMBL/GenBank/DDBJ whole genome shotgun (WGS) entry which is preliminary data.</text>
</comment>
<dbReference type="AlphaFoldDB" id="A0AAV4XDY3"/>
<organism evidence="1 2">
    <name type="scientific">Caerostris extrusa</name>
    <name type="common">Bark spider</name>
    <name type="synonym">Caerostris bankana</name>
    <dbReference type="NCBI Taxonomy" id="172846"/>
    <lineage>
        <taxon>Eukaryota</taxon>
        <taxon>Metazoa</taxon>
        <taxon>Ecdysozoa</taxon>
        <taxon>Arthropoda</taxon>
        <taxon>Chelicerata</taxon>
        <taxon>Arachnida</taxon>
        <taxon>Araneae</taxon>
        <taxon>Araneomorphae</taxon>
        <taxon>Entelegynae</taxon>
        <taxon>Araneoidea</taxon>
        <taxon>Araneidae</taxon>
        <taxon>Caerostris</taxon>
    </lineage>
</organism>
<accession>A0AAV4XDY3</accession>
<keyword evidence="2" id="KW-1185">Reference proteome</keyword>
<sequence length="112" mass="12145">MSCLLEFVYLHGHKGLKASSVYERMSEIAASPLAFLCPTPSPTPRVSLCLQTQSDVVTGSDSSPFFPVRCPEHTPPPPQQNRVSLWTKRIAEGLVGMSQLLSGLADSVMEIS</sequence>
<dbReference type="EMBL" id="BPLR01017645">
    <property type="protein sequence ID" value="GIY93235.1"/>
    <property type="molecule type" value="Genomic_DNA"/>
</dbReference>
<proteinExistence type="predicted"/>